<dbReference type="AlphaFoldDB" id="A0A2T1DWW7"/>
<feature type="transmembrane region" description="Helical" evidence="1">
    <location>
        <begin position="12"/>
        <end position="32"/>
    </location>
</feature>
<evidence type="ECO:0000313" key="3">
    <source>
        <dbReference type="Proteomes" id="UP000239576"/>
    </source>
</evidence>
<name>A0A2T1DWW7_9CYAN</name>
<dbReference type="RefSeq" id="WP_106259497.1">
    <property type="nucleotide sequence ID" value="NZ_CAWNSW010000064.1"/>
</dbReference>
<proteinExistence type="predicted"/>
<keyword evidence="1" id="KW-0472">Membrane</keyword>
<comment type="caution">
    <text evidence="2">The sequence shown here is derived from an EMBL/GenBank/DDBJ whole genome shotgun (WGS) entry which is preliminary data.</text>
</comment>
<gene>
    <name evidence="2" type="ORF">C7B82_25060</name>
</gene>
<organism evidence="2 3">
    <name type="scientific">Stenomitos frigidus ULC18</name>
    <dbReference type="NCBI Taxonomy" id="2107698"/>
    <lineage>
        <taxon>Bacteria</taxon>
        <taxon>Bacillati</taxon>
        <taxon>Cyanobacteriota</taxon>
        <taxon>Cyanophyceae</taxon>
        <taxon>Leptolyngbyales</taxon>
        <taxon>Leptolyngbyaceae</taxon>
        <taxon>Stenomitos</taxon>
    </lineage>
</organism>
<keyword evidence="1" id="KW-1133">Transmembrane helix</keyword>
<evidence type="ECO:0000313" key="2">
    <source>
        <dbReference type="EMBL" id="PSB24941.1"/>
    </source>
</evidence>
<dbReference type="EMBL" id="PVWK01000137">
    <property type="protein sequence ID" value="PSB24941.1"/>
    <property type="molecule type" value="Genomic_DNA"/>
</dbReference>
<protein>
    <submittedName>
        <fullName evidence="2">Uncharacterized protein</fullName>
    </submittedName>
</protein>
<dbReference type="Proteomes" id="UP000239576">
    <property type="component" value="Unassembled WGS sequence"/>
</dbReference>
<keyword evidence="1" id="KW-0812">Transmembrane</keyword>
<reference evidence="3" key="1">
    <citation type="submission" date="2018-02" db="EMBL/GenBank/DDBJ databases">
        <authorList>
            <person name="Moore K."/>
            <person name="Momper L."/>
        </authorList>
    </citation>
    <scope>NUCLEOTIDE SEQUENCE [LARGE SCALE GENOMIC DNA]</scope>
    <source>
        <strain evidence="3">ULC18</strain>
    </source>
</reference>
<sequence length="161" mass="18405">MGRKPFIQPLIHIVAAPEACLFLFAFLLNFVYEVWQAPYYSFYNSHTLADKIRDLTHCSVGDAVIILVCHWVVSAIARSRHWILHPTRRLTLLFTSLGLLITLAIETYRVNVSQTYGVPVFAVPLLGMSFLAVLQWIMLPSLILSLAQRHLLGYRHDPKMD</sequence>
<keyword evidence="3" id="KW-1185">Reference proteome</keyword>
<feature type="transmembrane region" description="Helical" evidence="1">
    <location>
        <begin position="116"/>
        <end position="139"/>
    </location>
</feature>
<evidence type="ECO:0000256" key="1">
    <source>
        <dbReference type="SAM" id="Phobius"/>
    </source>
</evidence>
<feature type="transmembrane region" description="Helical" evidence="1">
    <location>
        <begin position="60"/>
        <end position="78"/>
    </location>
</feature>
<accession>A0A2T1DWW7</accession>
<reference evidence="2 3" key="2">
    <citation type="submission" date="2018-03" db="EMBL/GenBank/DDBJ databases">
        <title>The ancient ancestry and fast evolution of plastids.</title>
        <authorList>
            <person name="Moore K.R."/>
            <person name="Magnabosco C."/>
            <person name="Momper L."/>
            <person name="Gold D.A."/>
            <person name="Bosak T."/>
            <person name="Fournier G.P."/>
        </authorList>
    </citation>
    <scope>NUCLEOTIDE SEQUENCE [LARGE SCALE GENOMIC DNA]</scope>
    <source>
        <strain evidence="2 3">ULC18</strain>
    </source>
</reference>
<feature type="transmembrane region" description="Helical" evidence="1">
    <location>
        <begin position="90"/>
        <end position="110"/>
    </location>
</feature>
<dbReference type="OrthoDB" id="572815at2"/>